<dbReference type="RefSeq" id="WP_097278443.1">
    <property type="nucleotide sequence ID" value="NZ_OCNJ01000003.1"/>
</dbReference>
<gene>
    <name evidence="1" type="ORF">SAMN05421508_10372</name>
</gene>
<proteinExistence type="predicted"/>
<evidence type="ECO:0008006" key="3">
    <source>
        <dbReference type="Google" id="ProtNLM"/>
    </source>
</evidence>
<sequence length="410" mass="43384">MPPLPLPPPDPLAQALVVLGGGDPALVCRGGGTSAPWRYALVPSARNPRALLPLDASAACLRTALAPYAEGAAAPAMRVAARMLQALSRLGLAAPLLRHRLTVGPALPGSALPLHDYLADVLGTRRFVTALRLAPDRPNGKPVVQVSDPQGRPLAYAKFGWEPLTRRLIAAEAAMLATLAPAVAGSPVTVPAVLAAGPWNGLQALVVAPLPAGGRAPARLADIPPEALSALVCALPPRQLRLGQSPFWHRERRRIGTLADHLSAAGAATLTDAARVVEERWGDEPLVFGLGHGDWIPPNMRVQRGGRLVVWDWERAAGDAPLGRDLLQFLQFDQHRRDARPGPRGTRRLQAEAAATLAAQGLEPAHAPLLAILSLIETVLWFAEAREADRAQTEDAGYLALLRHAVDTVA</sequence>
<dbReference type="InterPro" id="IPR011009">
    <property type="entry name" value="Kinase-like_dom_sf"/>
</dbReference>
<protein>
    <recommendedName>
        <fullName evidence="3">Phosphotransferase enzyme family protein</fullName>
    </recommendedName>
</protein>
<dbReference type="AlphaFoldDB" id="A0A286GDY1"/>
<reference evidence="1 2" key="1">
    <citation type="submission" date="2017-09" db="EMBL/GenBank/DDBJ databases">
        <authorList>
            <person name="Ehlers B."/>
            <person name="Leendertz F.H."/>
        </authorList>
    </citation>
    <scope>NUCLEOTIDE SEQUENCE [LARGE SCALE GENOMIC DNA]</scope>
    <source>
        <strain evidence="1 2">USBA 140</strain>
    </source>
</reference>
<dbReference type="Proteomes" id="UP000219621">
    <property type="component" value="Unassembled WGS sequence"/>
</dbReference>
<dbReference type="SUPFAM" id="SSF56112">
    <property type="entry name" value="Protein kinase-like (PK-like)"/>
    <property type="match status" value="1"/>
</dbReference>
<evidence type="ECO:0000313" key="1">
    <source>
        <dbReference type="EMBL" id="SOD93446.1"/>
    </source>
</evidence>
<dbReference type="OrthoDB" id="8479674at2"/>
<evidence type="ECO:0000313" key="2">
    <source>
        <dbReference type="Proteomes" id="UP000219621"/>
    </source>
</evidence>
<accession>A0A286GDY1</accession>
<organism evidence="1 2">
    <name type="scientific">Caenispirillum bisanense</name>
    <dbReference type="NCBI Taxonomy" id="414052"/>
    <lineage>
        <taxon>Bacteria</taxon>
        <taxon>Pseudomonadati</taxon>
        <taxon>Pseudomonadota</taxon>
        <taxon>Alphaproteobacteria</taxon>
        <taxon>Rhodospirillales</taxon>
        <taxon>Novispirillaceae</taxon>
        <taxon>Caenispirillum</taxon>
    </lineage>
</organism>
<dbReference type="EMBL" id="OCNJ01000003">
    <property type="protein sequence ID" value="SOD93446.1"/>
    <property type="molecule type" value="Genomic_DNA"/>
</dbReference>
<keyword evidence="2" id="KW-1185">Reference proteome</keyword>
<name>A0A286GDY1_9PROT</name>